<gene>
    <name evidence="1" type="ORF">Amon02_000062700</name>
</gene>
<reference evidence="1" key="1">
    <citation type="submission" date="2023-04" db="EMBL/GenBank/DDBJ databases">
        <title>Ambrosiozyma monospora NBRC 10751.</title>
        <authorList>
            <person name="Ichikawa N."/>
            <person name="Sato H."/>
            <person name="Tonouchi N."/>
        </authorList>
    </citation>
    <scope>NUCLEOTIDE SEQUENCE</scope>
    <source>
        <strain evidence="1">NBRC 10751</strain>
    </source>
</reference>
<comment type="caution">
    <text evidence="1">The sequence shown here is derived from an EMBL/GenBank/DDBJ whole genome shotgun (WGS) entry which is preliminary data.</text>
</comment>
<proteinExistence type="predicted"/>
<evidence type="ECO:0000313" key="2">
    <source>
        <dbReference type="Proteomes" id="UP001165064"/>
    </source>
</evidence>
<dbReference type="Proteomes" id="UP001165064">
    <property type="component" value="Unassembled WGS sequence"/>
</dbReference>
<sequence length="80" mass="9430">MDLKLNNDFEETTETNGTKKVMENSCRMVVEAGQRRGRRPKNYVLPLKANQTIYWISKRNLCTLKLQMQEVDERTKTSHL</sequence>
<evidence type="ECO:0000313" key="1">
    <source>
        <dbReference type="EMBL" id="GME71559.1"/>
    </source>
</evidence>
<protein>
    <submittedName>
        <fullName evidence="1">Unnamed protein product</fullName>
    </submittedName>
</protein>
<dbReference type="EMBL" id="BSXS01000233">
    <property type="protein sequence ID" value="GME71559.1"/>
    <property type="molecule type" value="Genomic_DNA"/>
</dbReference>
<name>A0ACB5STX7_AMBMO</name>
<organism evidence="1 2">
    <name type="scientific">Ambrosiozyma monospora</name>
    <name type="common">Yeast</name>
    <name type="synonym">Endomycopsis monosporus</name>
    <dbReference type="NCBI Taxonomy" id="43982"/>
    <lineage>
        <taxon>Eukaryota</taxon>
        <taxon>Fungi</taxon>
        <taxon>Dikarya</taxon>
        <taxon>Ascomycota</taxon>
        <taxon>Saccharomycotina</taxon>
        <taxon>Pichiomycetes</taxon>
        <taxon>Pichiales</taxon>
        <taxon>Pichiaceae</taxon>
        <taxon>Ambrosiozyma</taxon>
    </lineage>
</organism>
<accession>A0ACB5STX7</accession>
<keyword evidence="2" id="KW-1185">Reference proteome</keyword>